<accession>A0ABM2A763</accession>
<evidence type="ECO:0000256" key="2">
    <source>
        <dbReference type="PROSITE-ProRule" id="PRU00176"/>
    </source>
</evidence>
<keyword evidence="6" id="KW-1185">Reference proteome</keyword>
<dbReference type="PANTHER" id="PTHR48025:SF1">
    <property type="entry name" value="RRM DOMAIN-CONTAINING PROTEIN"/>
    <property type="match status" value="1"/>
</dbReference>
<dbReference type="Pfam" id="PF00076">
    <property type="entry name" value="RRM_1"/>
    <property type="match status" value="1"/>
</dbReference>
<reference evidence="5" key="2">
    <citation type="submission" date="2025-05" db="UniProtKB">
        <authorList>
            <consortium name="EnsemblMetazoa"/>
        </authorList>
    </citation>
    <scope>IDENTIFICATION</scope>
    <source>
        <strain evidence="5">Foshan</strain>
    </source>
</reference>
<dbReference type="Gene3D" id="3.30.70.330">
    <property type="match status" value="1"/>
</dbReference>
<organism evidence="5 6">
    <name type="scientific">Aedes albopictus</name>
    <name type="common">Asian tiger mosquito</name>
    <name type="synonym">Stegomyia albopicta</name>
    <dbReference type="NCBI Taxonomy" id="7160"/>
    <lineage>
        <taxon>Eukaryota</taxon>
        <taxon>Metazoa</taxon>
        <taxon>Ecdysozoa</taxon>
        <taxon>Arthropoda</taxon>
        <taxon>Hexapoda</taxon>
        <taxon>Insecta</taxon>
        <taxon>Pterygota</taxon>
        <taxon>Neoptera</taxon>
        <taxon>Endopterygota</taxon>
        <taxon>Diptera</taxon>
        <taxon>Nematocera</taxon>
        <taxon>Culicoidea</taxon>
        <taxon>Culicidae</taxon>
        <taxon>Culicinae</taxon>
        <taxon>Aedini</taxon>
        <taxon>Aedes</taxon>
        <taxon>Stegomyia</taxon>
    </lineage>
</organism>
<dbReference type="PROSITE" id="PS50102">
    <property type="entry name" value="RRM"/>
    <property type="match status" value="1"/>
</dbReference>
<feature type="domain" description="RRM" evidence="4">
    <location>
        <begin position="18"/>
        <end position="96"/>
    </location>
</feature>
<evidence type="ECO:0000313" key="5">
    <source>
        <dbReference type="EnsemblMetazoa" id="AALFPA23_025126.P37447"/>
    </source>
</evidence>
<reference evidence="6" key="1">
    <citation type="journal article" date="2015" name="Proc. Natl. Acad. Sci. U.S.A.">
        <title>Genome sequence of the Asian Tiger mosquito, Aedes albopictus, reveals insights into its biology, genetics, and evolution.</title>
        <authorList>
            <person name="Chen X.G."/>
            <person name="Jiang X."/>
            <person name="Gu J."/>
            <person name="Xu M."/>
            <person name="Wu Y."/>
            <person name="Deng Y."/>
            <person name="Zhang C."/>
            <person name="Bonizzoni M."/>
            <person name="Dermauw W."/>
            <person name="Vontas J."/>
            <person name="Armbruster P."/>
            <person name="Huang X."/>
            <person name="Yang Y."/>
            <person name="Zhang H."/>
            <person name="He W."/>
            <person name="Peng H."/>
            <person name="Liu Y."/>
            <person name="Wu K."/>
            <person name="Chen J."/>
            <person name="Lirakis M."/>
            <person name="Topalis P."/>
            <person name="Van Leeuwen T."/>
            <person name="Hall A.B."/>
            <person name="Jiang X."/>
            <person name="Thorpe C."/>
            <person name="Mueller R.L."/>
            <person name="Sun C."/>
            <person name="Waterhouse R.M."/>
            <person name="Yan G."/>
            <person name="Tu Z.J."/>
            <person name="Fang X."/>
            <person name="James A.A."/>
        </authorList>
    </citation>
    <scope>NUCLEOTIDE SEQUENCE [LARGE SCALE GENOMIC DNA]</scope>
    <source>
        <strain evidence="6">Foshan</strain>
    </source>
</reference>
<dbReference type="PANTHER" id="PTHR48025">
    <property type="entry name" value="OS02G0815200 PROTEIN"/>
    <property type="match status" value="1"/>
</dbReference>
<dbReference type="EnsemblMetazoa" id="AALFPA23_025126.R37447">
    <property type="protein sequence ID" value="AALFPA23_025126.P37447"/>
    <property type="gene ID" value="AALFPA23_025126"/>
</dbReference>
<dbReference type="Proteomes" id="UP000069940">
    <property type="component" value="Unassembled WGS sequence"/>
</dbReference>
<evidence type="ECO:0000313" key="6">
    <source>
        <dbReference type="Proteomes" id="UP000069940"/>
    </source>
</evidence>
<dbReference type="InterPro" id="IPR012677">
    <property type="entry name" value="Nucleotide-bd_a/b_plait_sf"/>
</dbReference>
<name>A0ABM2A763_AEDAL</name>
<dbReference type="RefSeq" id="XP_062716494.1">
    <property type="nucleotide sequence ID" value="XM_062860510.1"/>
</dbReference>
<evidence type="ECO:0000259" key="4">
    <source>
        <dbReference type="PROSITE" id="PS50102"/>
    </source>
</evidence>
<dbReference type="GeneID" id="109417355"/>
<evidence type="ECO:0000256" key="1">
    <source>
        <dbReference type="ARBA" id="ARBA00022884"/>
    </source>
</evidence>
<dbReference type="InterPro" id="IPR000504">
    <property type="entry name" value="RRM_dom"/>
</dbReference>
<keyword evidence="1 2" id="KW-0694">RNA-binding</keyword>
<dbReference type="InterPro" id="IPR050502">
    <property type="entry name" value="Euk_RNA-bind_prot"/>
</dbReference>
<feature type="compositionally biased region" description="Basic and acidic residues" evidence="3">
    <location>
        <begin position="113"/>
        <end position="122"/>
    </location>
</feature>
<sequence>MMIRPQDRLQQMSRPESANLFVKNLAGTIGDDRLREMFAPFGTITSAKVARSESGESKRYGFVCFGTDADAARKAMFYMNGRLIAGKPIYVNVAQKKEQRTKLLAAQFSKSQDTPDERDEPKVSGLVGDDQVML</sequence>
<evidence type="ECO:0000256" key="3">
    <source>
        <dbReference type="SAM" id="MobiDB-lite"/>
    </source>
</evidence>
<dbReference type="InterPro" id="IPR035979">
    <property type="entry name" value="RBD_domain_sf"/>
</dbReference>
<dbReference type="SUPFAM" id="SSF54928">
    <property type="entry name" value="RNA-binding domain, RBD"/>
    <property type="match status" value="1"/>
</dbReference>
<proteinExistence type="predicted"/>
<feature type="region of interest" description="Disordered" evidence="3">
    <location>
        <begin position="104"/>
        <end position="134"/>
    </location>
</feature>
<dbReference type="SMART" id="SM00360">
    <property type="entry name" value="RRM"/>
    <property type="match status" value="1"/>
</dbReference>
<protein>
    <recommendedName>
        <fullName evidence="4">RRM domain-containing protein</fullName>
    </recommendedName>
</protein>